<dbReference type="InterPro" id="IPR033131">
    <property type="entry name" value="Pectinesterase_Asp_AS"/>
</dbReference>
<comment type="caution">
    <text evidence="12">The sequence shown here is derived from an EMBL/GenBank/DDBJ whole genome shotgun (WGS) entry which is preliminary data.</text>
</comment>
<evidence type="ECO:0000259" key="11">
    <source>
        <dbReference type="Pfam" id="PF01095"/>
    </source>
</evidence>
<dbReference type="InterPro" id="IPR000070">
    <property type="entry name" value="Pectinesterase_cat"/>
</dbReference>
<feature type="domain" description="Pectinesterase catalytic" evidence="11">
    <location>
        <begin position="20"/>
        <end position="209"/>
    </location>
</feature>
<dbReference type="EC" id="3.1.1.11" evidence="3 10"/>
<evidence type="ECO:0000256" key="2">
    <source>
        <dbReference type="ARBA" id="ARBA00005184"/>
    </source>
</evidence>
<dbReference type="EMBL" id="JACGWJ010000007">
    <property type="protein sequence ID" value="KAL0407920.1"/>
    <property type="molecule type" value="Genomic_DNA"/>
</dbReference>
<keyword evidence="6 10" id="KW-0063">Aspartyl esterase</keyword>
<proteinExistence type="predicted"/>
<dbReference type="PROSITE" id="PS00503">
    <property type="entry name" value="PECTINESTERASE_2"/>
    <property type="match status" value="1"/>
</dbReference>
<dbReference type="Gene3D" id="2.160.20.10">
    <property type="entry name" value="Single-stranded right-handed beta-helix, Pectin lyase-like"/>
    <property type="match status" value="1"/>
</dbReference>
<dbReference type="AlphaFoldDB" id="A0AAW2TSH9"/>
<dbReference type="Pfam" id="PF01095">
    <property type="entry name" value="Pectinesterase"/>
    <property type="match status" value="1"/>
</dbReference>
<reference evidence="12" key="2">
    <citation type="journal article" date="2024" name="Plant">
        <title>Genomic evolution and insights into agronomic trait innovations of Sesamum species.</title>
        <authorList>
            <person name="Miao H."/>
            <person name="Wang L."/>
            <person name="Qu L."/>
            <person name="Liu H."/>
            <person name="Sun Y."/>
            <person name="Le M."/>
            <person name="Wang Q."/>
            <person name="Wei S."/>
            <person name="Zheng Y."/>
            <person name="Lin W."/>
            <person name="Duan Y."/>
            <person name="Cao H."/>
            <person name="Xiong S."/>
            <person name="Wang X."/>
            <person name="Wei L."/>
            <person name="Li C."/>
            <person name="Ma Q."/>
            <person name="Ju M."/>
            <person name="Zhao R."/>
            <person name="Li G."/>
            <person name="Mu C."/>
            <person name="Tian Q."/>
            <person name="Mei H."/>
            <person name="Zhang T."/>
            <person name="Gao T."/>
            <person name="Zhang H."/>
        </authorList>
    </citation>
    <scope>NUCLEOTIDE SEQUENCE</scope>
    <source>
        <strain evidence="12">G02</strain>
    </source>
</reference>
<dbReference type="GO" id="GO:0045490">
    <property type="term" value="P:pectin catabolic process"/>
    <property type="evidence" value="ECO:0007669"/>
    <property type="project" value="UniProtKB-UniRule"/>
</dbReference>
<protein>
    <recommendedName>
        <fullName evidence="3 10">Pectinesterase</fullName>
        <ecNumber evidence="3 10">3.1.1.11</ecNumber>
    </recommendedName>
</protein>
<dbReference type="PANTHER" id="PTHR31707">
    <property type="entry name" value="PECTINESTERASE"/>
    <property type="match status" value="1"/>
</dbReference>
<comment type="subcellular location">
    <subcellularLocation>
        <location evidence="1">Secreted</location>
    </subcellularLocation>
</comment>
<name>A0AAW2TSH9_SESRA</name>
<dbReference type="InterPro" id="IPR011050">
    <property type="entry name" value="Pectin_lyase_fold/virulence"/>
</dbReference>
<dbReference type="SUPFAM" id="SSF51126">
    <property type="entry name" value="Pectin lyase-like"/>
    <property type="match status" value="1"/>
</dbReference>
<evidence type="ECO:0000256" key="5">
    <source>
        <dbReference type="ARBA" id="ARBA00022801"/>
    </source>
</evidence>
<dbReference type="GO" id="GO:0030599">
    <property type="term" value="F:pectinesterase activity"/>
    <property type="evidence" value="ECO:0007669"/>
    <property type="project" value="UniProtKB-UniRule"/>
</dbReference>
<keyword evidence="5 10" id="KW-0378">Hydrolase</keyword>
<sequence length="211" mass="23378">MTCFLVSADTNISLQTYNATVSKTKKPGAYGTVMEAIVAAPVRSTSKYYIHVEAGLYKERVEIWQNKTNIVLVGDEELTTKITWNRRAPRYKTYNTATVLINGDGFIAKFITFENSAGDGSQAVAITSVSNQSAFFQCTFLGYQDTLHARSGCQFYRECNIYGTVDFVFGAAAAIFQSYNIFARLPKTITFTAQNKPNAKSPSGYVIQTVR</sequence>
<reference evidence="12" key="1">
    <citation type="submission" date="2020-06" db="EMBL/GenBank/DDBJ databases">
        <authorList>
            <person name="Li T."/>
            <person name="Hu X."/>
            <person name="Zhang T."/>
            <person name="Song X."/>
            <person name="Zhang H."/>
            <person name="Dai N."/>
            <person name="Sheng W."/>
            <person name="Hou X."/>
            <person name="Wei L."/>
        </authorList>
    </citation>
    <scope>NUCLEOTIDE SEQUENCE</scope>
    <source>
        <strain evidence="12">G02</strain>
        <tissue evidence="12">Leaf</tissue>
    </source>
</reference>
<feature type="active site" evidence="9">
    <location>
        <position position="166"/>
    </location>
</feature>
<keyword evidence="4" id="KW-0964">Secreted</keyword>
<evidence type="ECO:0000256" key="6">
    <source>
        <dbReference type="ARBA" id="ARBA00023085"/>
    </source>
</evidence>
<evidence type="ECO:0000256" key="10">
    <source>
        <dbReference type="RuleBase" id="RU000589"/>
    </source>
</evidence>
<dbReference type="GO" id="GO:0042545">
    <property type="term" value="P:cell wall modification"/>
    <property type="evidence" value="ECO:0007669"/>
    <property type="project" value="UniProtKB-UniRule"/>
</dbReference>
<evidence type="ECO:0000256" key="8">
    <source>
        <dbReference type="ARBA" id="ARBA00047928"/>
    </source>
</evidence>
<accession>A0AAW2TSH9</accession>
<dbReference type="GO" id="GO:0005576">
    <property type="term" value="C:extracellular region"/>
    <property type="evidence" value="ECO:0007669"/>
    <property type="project" value="UniProtKB-SubCell"/>
</dbReference>
<organism evidence="12">
    <name type="scientific">Sesamum radiatum</name>
    <name type="common">Black benniseed</name>
    <dbReference type="NCBI Taxonomy" id="300843"/>
    <lineage>
        <taxon>Eukaryota</taxon>
        <taxon>Viridiplantae</taxon>
        <taxon>Streptophyta</taxon>
        <taxon>Embryophyta</taxon>
        <taxon>Tracheophyta</taxon>
        <taxon>Spermatophyta</taxon>
        <taxon>Magnoliopsida</taxon>
        <taxon>eudicotyledons</taxon>
        <taxon>Gunneridae</taxon>
        <taxon>Pentapetalae</taxon>
        <taxon>asterids</taxon>
        <taxon>lamiids</taxon>
        <taxon>Lamiales</taxon>
        <taxon>Pedaliaceae</taxon>
        <taxon>Sesamum</taxon>
    </lineage>
</organism>
<comment type="catalytic activity">
    <reaction evidence="8 10">
        <text>[(1-&gt;4)-alpha-D-galacturonosyl methyl ester](n) + n H2O = [(1-&gt;4)-alpha-D-galacturonosyl](n) + n methanol + n H(+)</text>
        <dbReference type="Rhea" id="RHEA:22380"/>
        <dbReference type="Rhea" id="RHEA-COMP:14570"/>
        <dbReference type="Rhea" id="RHEA-COMP:14573"/>
        <dbReference type="ChEBI" id="CHEBI:15377"/>
        <dbReference type="ChEBI" id="CHEBI:15378"/>
        <dbReference type="ChEBI" id="CHEBI:17790"/>
        <dbReference type="ChEBI" id="CHEBI:140522"/>
        <dbReference type="ChEBI" id="CHEBI:140523"/>
        <dbReference type="EC" id="3.1.1.11"/>
    </reaction>
</comment>
<evidence type="ECO:0000256" key="7">
    <source>
        <dbReference type="ARBA" id="ARBA00023316"/>
    </source>
</evidence>
<keyword evidence="7" id="KW-0961">Cell wall biogenesis/degradation</keyword>
<evidence type="ECO:0000256" key="1">
    <source>
        <dbReference type="ARBA" id="ARBA00004613"/>
    </source>
</evidence>
<evidence type="ECO:0000256" key="4">
    <source>
        <dbReference type="ARBA" id="ARBA00022525"/>
    </source>
</evidence>
<evidence type="ECO:0000256" key="9">
    <source>
        <dbReference type="PROSITE-ProRule" id="PRU10040"/>
    </source>
</evidence>
<comment type="pathway">
    <text evidence="2 10">Glycan metabolism; pectin degradation; 2-dehydro-3-deoxy-D-gluconate from pectin: step 1/5.</text>
</comment>
<evidence type="ECO:0000256" key="3">
    <source>
        <dbReference type="ARBA" id="ARBA00013229"/>
    </source>
</evidence>
<evidence type="ECO:0000313" key="12">
    <source>
        <dbReference type="EMBL" id="KAL0407920.1"/>
    </source>
</evidence>
<gene>
    <name evidence="12" type="ORF">Sradi_1726400</name>
</gene>
<dbReference type="InterPro" id="IPR012334">
    <property type="entry name" value="Pectin_lyas_fold"/>
</dbReference>